<dbReference type="Proteomes" id="UP000694386">
    <property type="component" value="Unplaced"/>
</dbReference>
<protein>
    <submittedName>
        <fullName evidence="2">Uncharacterized protein</fullName>
    </submittedName>
</protein>
<evidence type="ECO:0000313" key="3">
    <source>
        <dbReference type="Proteomes" id="UP000694386"/>
    </source>
</evidence>
<sequence length="75" mass="8633">MNGGRCRRPPVPSPRRARPPYHREHPRALHPTSRRPRRCKPLVTGAAAAEPNRSVTFHLQPRSLGFCDWTQRRAC</sequence>
<reference evidence="2" key="2">
    <citation type="submission" date="2025-09" db="UniProtKB">
        <authorList>
            <consortium name="Ensembl"/>
        </authorList>
    </citation>
    <scope>IDENTIFICATION</scope>
</reference>
<dbReference type="Ensembl" id="ENSCGRT00001012265.1">
    <property type="protein sequence ID" value="ENSCGRP00001008155.1"/>
    <property type="gene ID" value="ENSCGRG00001010490.1"/>
</dbReference>
<reference evidence="2" key="1">
    <citation type="submission" date="2025-08" db="UniProtKB">
        <authorList>
            <consortium name="Ensembl"/>
        </authorList>
    </citation>
    <scope>IDENTIFICATION</scope>
</reference>
<name>A0A8C2LVK1_CRIGR</name>
<accession>A0A8C2LVK1</accession>
<proteinExistence type="predicted"/>
<dbReference type="AlphaFoldDB" id="A0A8C2LVK1"/>
<feature type="region of interest" description="Disordered" evidence="1">
    <location>
        <begin position="1"/>
        <end position="39"/>
    </location>
</feature>
<evidence type="ECO:0000256" key="1">
    <source>
        <dbReference type="SAM" id="MobiDB-lite"/>
    </source>
</evidence>
<evidence type="ECO:0000313" key="2">
    <source>
        <dbReference type="Ensembl" id="ENSCGRP00001008155.1"/>
    </source>
</evidence>
<organism evidence="2 3">
    <name type="scientific">Cricetulus griseus</name>
    <name type="common">Chinese hamster</name>
    <name type="synonym">Cricetulus barabensis griseus</name>
    <dbReference type="NCBI Taxonomy" id="10029"/>
    <lineage>
        <taxon>Eukaryota</taxon>
        <taxon>Metazoa</taxon>
        <taxon>Chordata</taxon>
        <taxon>Craniata</taxon>
        <taxon>Vertebrata</taxon>
        <taxon>Euteleostomi</taxon>
        <taxon>Mammalia</taxon>
        <taxon>Eutheria</taxon>
        <taxon>Euarchontoglires</taxon>
        <taxon>Glires</taxon>
        <taxon>Rodentia</taxon>
        <taxon>Myomorpha</taxon>
        <taxon>Muroidea</taxon>
        <taxon>Cricetidae</taxon>
        <taxon>Cricetinae</taxon>
        <taxon>Cricetulus</taxon>
    </lineage>
</organism>